<name>J9FRE6_9ZZZZ</name>
<reference evidence="1" key="1">
    <citation type="journal article" date="2012" name="PLoS ONE">
        <title>Gene sets for utilization of primary and secondary nutrition supplies in the distal gut of endangered iberian lynx.</title>
        <authorList>
            <person name="Alcaide M."/>
            <person name="Messina E."/>
            <person name="Richter M."/>
            <person name="Bargiela R."/>
            <person name="Peplies J."/>
            <person name="Huws S.A."/>
            <person name="Newbold C.J."/>
            <person name="Golyshin P.N."/>
            <person name="Simon M.A."/>
            <person name="Lopez G."/>
            <person name="Yakimov M.M."/>
            <person name="Ferrer M."/>
        </authorList>
    </citation>
    <scope>NUCLEOTIDE SEQUENCE</scope>
</reference>
<organism evidence="1">
    <name type="scientific">gut metagenome</name>
    <dbReference type="NCBI Taxonomy" id="749906"/>
    <lineage>
        <taxon>unclassified sequences</taxon>
        <taxon>metagenomes</taxon>
        <taxon>organismal metagenomes</taxon>
    </lineage>
</organism>
<comment type="caution">
    <text evidence="1">The sequence shown here is derived from an EMBL/GenBank/DDBJ whole genome shotgun (WGS) entry which is preliminary data.</text>
</comment>
<gene>
    <name evidence="1" type="ORF">EVA_14851</name>
</gene>
<proteinExistence type="predicted"/>
<feature type="non-terminal residue" evidence="1">
    <location>
        <position position="1"/>
    </location>
</feature>
<protein>
    <submittedName>
        <fullName evidence="1">Uncharacterized protein</fullName>
    </submittedName>
</protein>
<sequence>FVWRTYDMDHEVRQDELTDVVHFLNALI</sequence>
<accession>J9FRE6</accession>
<dbReference type="AlphaFoldDB" id="J9FRE6"/>
<dbReference type="EMBL" id="AMCI01004964">
    <property type="protein sequence ID" value="EJW97043.1"/>
    <property type="molecule type" value="Genomic_DNA"/>
</dbReference>
<evidence type="ECO:0000313" key="1">
    <source>
        <dbReference type="EMBL" id="EJW97043.1"/>
    </source>
</evidence>